<keyword evidence="1" id="KW-0472">Membrane</keyword>
<gene>
    <name evidence="2" type="ORF">CM83_25986</name>
</gene>
<organism evidence="2">
    <name type="scientific">Lygus hesperus</name>
    <name type="common">Western plant bug</name>
    <dbReference type="NCBI Taxonomy" id="30085"/>
    <lineage>
        <taxon>Eukaryota</taxon>
        <taxon>Metazoa</taxon>
        <taxon>Ecdysozoa</taxon>
        <taxon>Arthropoda</taxon>
        <taxon>Hexapoda</taxon>
        <taxon>Insecta</taxon>
        <taxon>Pterygota</taxon>
        <taxon>Neoptera</taxon>
        <taxon>Paraneoptera</taxon>
        <taxon>Hemiptera</taxon>
        <taxon>Heteroptera</taxon>
        <taxon>Panheteroptera</taxon>
        <taxon>Cimicomorpha</taxon>
        <taxon>Miridae</taxon>
        <taxon>Mirini</taxon>
        <taxon>Lygus</taxon>
    </lineage>
</organism>
<dbReference type="AlphaFoldDB" id="A0A0A9WFV3"/>
<feature type="transmembrane region" description="Helical" evidence="1">
    <location>
        <begin position="56"/>
        <end position="80"/>
    </location>
</feature>
<evidence type="ECO:0000313" key="2">
    <source>
        <dbReference type="EMBL" id="JAG06624.1"/>
    </source>
</evidence>
<sequence length="174" mass="19802">SFCTLLYIAIHQFFLLAIVVIFLYTYIPTFIMSFKAYKAIAEAYLDRVSGNRRKRVAFCIYGTLHFIAFLFFIIGTPSILFKSNNAPSEATKPCMSLWKFYTNCDHKSSTEVSFNSLFGTTCYERLRNIHAAQGSSVFCIIICLVASICGFAMAFKELPLRFVCFSLTLLMVVF</sequence>
<feature type="transmembrane region" description="Helical" evidence="1">
    <location>
        <begin position="6"/>
        <end position="27"/>
    </location>
</feature>
<protein>
    <submittedName>
        <fullName evidence="2">Uncharacterized protein</fullName>
    </submittedName>
</protein>
<keyword evidence="1" id="KW-0812">Transmembrane</keyword>
<accession>A0A0A9WFV3</accession>
<dbReference type="PANTHER" id="PTHR33297:SF4">
    <property type="entry name" value="AMASTIN"/>
    <property type="match status" value="1"/>
</dbReference>
<name>A0A0A9WFV3_LYGHE</name>
<reference evidence="2" key="1">
    <citation type="journal article" date="2014" name="PLoS ONE">
        <title>Transcriptome-Based Identification of ABC Transporters in the Western Tarnished Plant Bug Lygus hesperus.</title>
        <authorList>
            <person name="Hull J.J."/>
            <person name="Chaney K."/>
            <person name="Geib S.M."/>
            <person name="Fabrick J.A."/>
            <person name="Brent C.S."/>
            <person name="Walsh D."/>
            <person name="Lavine L.C."/>
        </authorList>
    </citation>
    <scope>NUCLEOTIDE SEQUENCE</scope>
</reference>
<reference evidence="2" key="2">
    <citation type="submission" date="2014-07" db="EMBL/GenBank/DDBJ databases">
        <authorList>
            <person name="Hull J."/>
        </authorList>
    </citation>
    <scope>NUCLEOTIDE SEQUENCE</scope>
</reference>
<keyword evidence="1" id="KW-1133">Transmembrane helix</keyword>
<dbReference type="InterPro" id="IPR009944">
    <property type="entry name" value="Amastin"/>
</dbReference>
<proteinExistence type="predicted"/>
<feature type="non-terminal residue" evidence="2">
    <location>
        <position position="1"/>
    </location>
</feature>
<dbReference type="PANTHER" id="PTHR33297">
    <property type="entry name" value="AMASTIN-LIKE SURFACE PROTEIN-LIKE PROTEIN-RELATED"/>
    <property type="match status" value="1"/>
</dbReference>
<feature type="transmembrane region" description="Helical" evidence="1">
    <location>
        <begin position="135"/>
        <end position="155"/>
    </location>
</feature>
<dbReference type="EMBL" id="GBHO01036980">
    <property type="protein sequence ID" value="JAG06624.1"/>
    <property type="molecule type" value="Transcribed_RNA"/>
</dbReference>
<dbReference type="Pfam" id="PF07344">
    <property type="entry name" value="Amastin"/>
    <property type="match status" value="1"/>
</dbReference>
<evidence type="ECO:0000256" key="1">
    <source>
        <dbReference type="SAM" id="Phobius"/>
    </source>
</evidence>